<evidence type="ECO:0000313" key="3">
    <source>
        <dbReference type="Proteomes" id="UP000187209"/>
    </source>
</evidence>
<organism evidence="2 3">
    <name type="scientific">Stentor coeruleus</name>
    <dbReference type="NCBI Taxonomy" id="5963"/>
    <lineage>
        <taxon>Eukaryota</taxon>
        <taxon>Sar</taxon>
        <taxon>Alveolata</taxon>
        <taxon>Ciliophora</taxon>
        <taxon>Postciliodesmatophora</taxon>
        <taxon>Heterotrichea</taxon>
        <taxon>Heterotrichida</taxon>
        <taxon>Stentoridae</taxon>
        <taxon>Stentor</taxon>
    </lineage>
</organism>
<dbReference type="Proteomes" id="UP000187209">
    <property type="component" value="Unassembled WGS sequence"/>
</dbReference>
<dbReference type="AlphaFoldDB" id="A0A1R2CQW2"/>
<feature type="compositionally biased region" description="Basic and acidic residues" evidence="1">
    <location>
        <begin position="166"/>
        <end position="185"/>
    </location>
</feature>
<sequence>MAYYHDQHLAWQQRVSKEITAASRFYSHYQPLPKFSSTPNSASAKPVNSSSFSKQFYQTTDSKLTGVYAEVRGKYARPPPLMQKSNLIQSLAPKENSLVGRPSTAGSLKPRSASIKSSMPAENKAPAQDPSPIKQRIFKYRSASSNSKNRPVDGNSESPLKNRQQVRNDEKPIEEQHVDIEKFENPDEQNVNEGSPVEVNEEEGKNYQNQEEYLRDGLSYVSGLTTSSQRRYIMELESLLREEKLKRIHLEESLKKVIDNNK</sequence>
<feature type="compositionally biased region" description="Polar residues" evidence="1">
    <location>
        <begin position="142"/>
        <end position="165"/>
    </location>
</feature>
<feature type="region of interest" description="Disordered" evidence="1">
    <location>
        <begin position="94"/>
        <end position="208"/>
    </location>
</feature>
<keyword evidence="3" id="KW-1185">Reference proteome</keyword>
<reference evidence="2 3" key="1">
    <citation type="submission" date="2016-11" db="EMBL/GenBank/DDBJ databases">
        <title>The macronuclear genome of Stentor coeruleus: a giant cell with tiny introns.</title>
        <authorList>
            <person name="Slabodnick M."/>
            <person name="Ruby J.G."/>
            <person name="Reiff S.B."/>
            <person name="Swart E.C."/>
            <person name="Gosai S."/>
            <person name="Prabakaran S."/>
            <person name="Witkowska E."/>
            <person name="Larue G.E."/>
            <person name="Fisher S."/>
            <person name="Freeman R.M."/>
            <person name="Gunawardena J."/>
            <person name="Chu W."/>
            <person name="Stover N.A."/>
            <person name="Gregory B.D."/>
            <person name="Nowacki M."/>
            <person name="Derisi J."/>
            <person name="Roy S.W."/>
            <person name="Marshall W.F."/>
            <person name="Sood P."/>
        </authorList>
    </citation>
    <scope>NUCLEOTIDE SEQUENCE [LARGE SCALE GENOMIC DNA]</scope>
    <source>
        <strain evidence="2">WM001</strain>
    </source>
</reference>
<proteinExistence type="predicted"/>
<name>A0A1R2CQW2_9CILI</name>
<evidence type="ECO:0000313" key="2">
    <source>
        <dbReference type="EMBL" id="OMJ91360.1"/>
    </source>
</evidence>
<evidence type="ECO:0000256" key="1">
    <source>
        <dbReference type="SAM" id="MobiDB-lite"/>
    </source>
</evidence>
<accession>A0A1R2CQW2</accession>
<gene>
    <name evidence="2" type="ORF">SteCoe_6156</name>
</gene>
<dbReference type="OrthoDB" id="325559at2759"/>
<comment type="caution">
    <text evidence="2">The sequence shown here is derived from an EMBL/GenBank/DDBJ whole genome shotgun (WGS) entry which is preliminary data.</text>
</comment>
<protein>
    <submittedName>
        <fullName evidence="2">Uncharacterized protein</fullName>
    </submittedName>
</protein>
<dbReference type="EMBL" id="MPUH01000083">
    <property type="protein sequence ID" value="OMJ91360.1"/>
    <property type="molecule type" value="Genomic_DNA"/>
</dbReference>